<dbReference type="Pfam" id="PF03083">
    <property type="entry name" value="MtN3_slv"/>
    <property type="match status" value="2"/>
</dbReference>
<accession>A0A5A7RDR3</accession>
<evidence type="ECO:0000256" key="9">
    <source>
        <dbReference type="SAM" id="MobiDB-lite"/>
    </source>
</evidence>
<keyword evidence="12" id="KW-1185">Reference proteome</keyword>
<dbReference type="FunFam" id="1.20.1280.290:FF:000001">
    <property type="entry name" value="Bidirectional sugar transporter SWEET"/>
    <property type="match status" value="1"/>
</dbReference>
<evidence type="ECO:0000256" key="6">
    <source>
        <dbReference type="ARBA" id="ARBA00022737"/>
    </source>
</evidence>
<evidence type="ECO:0000313" key="11">
    <source>
        <dbReference type="EMBL" id="GER54541.1"/>
    </source>
</evidence>
<dbReference type="Proteomes" id="UP000325081">
    <property type="component" value="Unassembled WGS sequence"/>
</dbReference>
<dbReference type="InterPro" id="IPR047664">
    <property type="entry name" value="SWEET"/>
</dbReference>
<feature type="transmembrane region" description="Helical" evidence="10">
    <location>
        <begin position="160"/>
        <end position="182"/>
    </location>
</feature>
<feature type="transmembrane region" description="Helical" evidence="10">
    <location>
        <begin position="134"/>
        <end position="154"/>
    </location>
</feature>
<dbReference type="FunFam" id="1.20.1280.290:FF:000002">
    <property type="entry name" value="Bidirectional sugar transporter SWEET"/>
    <property type="match status" value="1"/>
</dbReference>
<keyword evidence="8 10" id="KW-0472">Membrane</keyword>
<reference evidence="12" key="1">
    <citation type="journal article" date="2019" name="Curr. Biol.">
        <title>Genome Sequence of Striga asiatica Provides Insight into the Evolution of Plant Parasitism.</title>
        <authorList>
            <person name="Yoshida S."/>
            <person name="Kim S."/>
            <person name="Wafula E.K."/>
            <person name="Tanskanen J."/>
            <person name="Kim Y.M."/>
            <person name="Honaas L."/>
            <person name="Yang Z."/>
            <person name="Spallek T."/>
            <person name="Conn C.E."/>
            <person name="Ichihashi Y."/>
            <person name="Cheong K."/>
            <person name="Cui S."/>
            <person name="Der J.P."/>
            <person name="Gundlach H."/>
            <person name="Jiao Y."/>
            <person name="Hori C."/>
            <person name="Ishida J.K."/>
            <person name="Kasahara H."/>
            <person name="Kiba T."/>
            <person name="Kim M.S."/>
            <person name="Koo N."/>
            <person name="Laohavisit A."/>
            <person name="Lee Y.H."/>
            <person name="Lumba S."/>
            <person name="McCourt P."/>
            <person name="Mortimer J.C."/>
            <person name="Mutuku J.M."/>
            <person name="Nomura T."/>
            <person name="Sasaki-Sekimoto Y."/>
            <person name="Seto Y."/>
            <person name="Wang Y."/>
            <person name="Wakatake T."/>
            <person name="Sakakibara H."/>
            <person name="Demura T."/>
            <person name="Yamaguchi S."/>
            <person name="Yoneyama K."/>
            <person name="Manabe R.I."/>
            <person name="Nelson D.C."/>
            <person name="Schulman A.H."/>
            <person name="Timko M.P."/>
            <person name="dePamphilis C.W."/>
            <person name="Choi D."/>
            <person name="Shirasu K."/>
        </authorList>
    </citation>
    <scope>NUCLEOTIDE SEQUENCE [LARGE SCALE GENOMIC DNA]</scope>
    <source>
        <strain evidence="12">cv. UVA1</strain>
    </source>
</reference>
<gene>
    <name evidence="11" type="ORF">STAS_32157</name>
</gene>
<comment type="similarity">
    <text evidence="2">Belongs to the SWEET sugar transporter family.</text>
</comment>
<feature type="transmembrane region" description="Helical" evidence="10">
    <location>
        <begin position="222"/>
        <end position="246"/>
    </location>
</feature>
<keyword evidence="3" id="KW-0813">Transport</keyword>
<dbReference type="GO" id="GO:0012505">
    <property type="term" value="C:endomembrane system"/>
    <property type="evidence" value="ECO:0007669"/>
    <property type="project" value="UniProtKB-SubCell"/>
</dbReference>
<evidence type="ECO:0000256" key="1">
    <source>
        <dbReference type="ARBA" id="ARBA00004127"/>
    </source>
</evidence>
<sequence length="335" mass="38161">MADIVSCHHSCSFSPLTKYGNRRHPSNRIELSNLHNPSSHQFKPLRSSEKSTSYEHFLKKLEVAKMVSQSIIRNVVGIIAAEWEIDLSLISLMNHHDMPFLRNGNVISFFLFLSPVPTYKRICKKKTTEEFHPWPYLATTMNCIFWIFYGIPIVHPDSTLVVTINGVGLGLEIIYLTIFFYYTNSKNRRTILLVLFAEIVLLAIIAVITLVCFHTHNARSMFVGIVCIIFGTLMYFSPLSIMWTVWKTKSAEFLPFWLCFAGFCNGVCWFSYAFLKKFDPYLAITNGLGGLFGLFQIIVYAYYTLRAKSNKGSSVGDGAKTSDEQLKKNYMASPA</sequence>
<name>A0A5A7RDR3_STRAF</name>
<comment type="caution">
    <text evidence="11">The sequence shown here is derived from an EMBL/GenBank/DDBJ whole genome shotgun (WGS) entry which is preliminary data.</text>
</comment>
<evidence type="ECO:0000256" key="10">
    <source>
        <dbReference type="SAM" id="Phobius"/>
    </source>
</evidence>
<comment type="subcellular location">
    <subcellularLocation>
        <location evidence="1">Endomembrane system</location>
        <topology evidence="1">Multi-pass membrane protein</topology>
    </subcellularLocation>
</comment>
<feature type="region of interest" description="Disordered" evidence="9">
    <location>
        <begin position="310"/>
        <end position="335"/>
    </location>
</feature>
<keyword evidence="6" id="KW-0677">Repeat</keyword>
<evidence type="ECO:0000256" key="3">
    <source>
        <dbReference type="ARBA" id="ARBA00022448"/>
    </source>
</evidence>
<evidence type="ECO:0000256" key="8">
    <source>
        <dbReference type="ARBA" id="ARBA00023136"/>
    </source>
</evidence>
<dbReference type="GO" id="GO:0051260">
    <property type="term" value="P:protein homooligomerization"/>
    <property type="evidence" value="ECO:0007669"/>
    <property type="project" value="UniProtKB-ARBA"/>
</dbReference>
<dbReference type="GO" id="GO:0016020">
    <property type="term" value="C:membrane"/>
    <property type="evidence" value="ECO:0007669"/>
    <property type="project" value="InterPro"/>
</dbReference>
<organism evidence="11 12">
    <name type="scientific">Striga asiatica</name>
    <name type="common">Asiatic witchweed</name>
    <name type="synonym">Buchnera asiatica</name>
    <dbReference type="NCBI Taxonomy" id="4170"/>
    <lineage>
        <taxon>Eukaryota</taxon>
        <taxon>Viridiplantae</taxon>
        <taxon>Streptophyta</taxon>
        <taxon>Embryophyta</taxon>
        <taxon>Tracheophyta</taxon>
        <taxon>Spermatophyta</taxon>
        <taxon>Magnoliopsida</taxon>
        <taxon>eudicotyledons</taxon>
        <taxon>Gunneridae</taxon>
        <taxon>Pentapetalae</taxon>
        <taxon>asterids</taxon>
        <taxon>lamiids</taxon>
        <taxon>Lamiales</taxon>
        <taxon>Orobanchaceae</taxon>
        <taxon>Buchnereae</taxon>
        <taxon>Striga</taxon>
    </lineage>
</organism>
<dbReference type="Gene3D" id="1.20.1280.290">
    <property type="match status" value="2"/>
</dbReference>
<evidence type="ECO:0000256" key="4">
    <source>
        <dbReference type="ARBA" id="ARBA00022597"/>
    </source>
</evidence>
<evidence type="ECO:0000256" key="7">
    <source>
        <dbReference type="ARBA" id="ARBA00022989"/>
    </source>
</evidence>
<keyword evidence="7 10" id="KW-1133">Transmembrane helix</keyword>
<evidence type="ECO:0000256" key="5">
    <source>
        <dbReference type="ARBA" id="ARBA00022692"/>
    </source>
</evidence>
<evidence type="ECO:0000313" key="12">
    <source>
        <dbReference type="Proteomes" id="UP000325081"/>
    </source>
</evidence>
<dbReference type="AlphaFoldDB" id="A0A5A7RDR3"/>
<dbReference type="PANTHER" id="PTHR10791:SF236">
    <property type="entry name" value="BIDIRECTIONAL SUGAR TRANSPORTER SWEET8"/>
    <property type="match status" value="1"/>
</dbReference>
<evidence type="ECO:0000256" key="2">
    <source>
        <dbReference type="ARBA" id="ARBA00007809"/>
    </source>
</evidence>
<keyword evidence="4 11" id="KW-0762">Sugar transport</keyword>
<feature type="transmembrane region" description="Helical" evidence="10">
    <location>
        <begin position="253"/>
        <end position="275"/>
    </location>
</feature>
<keyword evidence="5 10" id="KW-0812">Transmembrane</keyword>
<dbReference type="OrthoDB" id="409725at2759"/>
<dbReference type="GO" id="GO:0051119">
    <property type="term" value="F:sugar transmembrane transporter activity"/>
    <property type="evidence" value="ECO:0007669"/>
    <property type="project" value="InterPro"/>
</dbReference>
<feature type="transmembrane region" description="Helical" evidence="10">
    <location>
        <begin position="281"/>
        <end position="303"/>
    </location>
</feature>
<dbReference type="EMBL" id="BKCP01011292">
    <property type="protein sequence ID" value="GER54541.1"/>
    <property type="molecule type" value="Genomic_DNA"/>
</dbReference>
<proteinExistence type="inferred from homology"/>
<feature type="transmembrane region" description="Helical" evidence="10">
    <location>
        <begin position="191"/>
        <end position="216"/>
    </location>
</feature>
<dbReference type="InterPro" id="IPR004316">
    <property type="entry name" value="SWEET_rpt"/>
</dbReference>
<dbReference type="PANTHER" id="PTHR10791">
    <property type="entry name" value="RAG1-ACTIVATING PROTEIN 1"/>
    <property type="match status" value="1"/>
</dbReference>
<protein>
    <submittedName>
        <fullName evidence="11">Bidirectional sugar transporter SWEET6b</fullName>
    </submittedName>
</protein>